<dbReference type="AlphaFoldDB" id="A0AA47MHR6"/>
<organism evidence="1 2">
    <name type="scientific">Merluccius polli</name>
    <name type="common">Benguela hake</name>
    <name type="synonym">Merluccius cadenati</name>
    <dbReference type="NCBI Taxonomy" id="89951"/>
    <lineage>
        <taxon>Eukaryota</taxon>
        <taxon>Metazoa</taxon>
        <taxon>Chordata</taxon>
        <taxon>Craniata</taxon>
        <taxon>Vertebrata</taxon>
        <taxon>Euteleostomi</taxon>
        <taxon>Actinopterygii</taxon>
        <taxon>Neopterygii</taxon>
        <taxon>Teleostei</taxon>
        <taxon>Neoteleostei</taxon>
        <taxon>Acanthomorphata</taxon>
        <taxon>Zeiogadaria</taxon>
        <taxon>Gadariae</taxon>
        <taxon>Gadiformes</taxon>
        <taxon>Gadoidei</taxon>
        <taxon>Merlucciidae</taxon>
        <taxon>Merluccius</taxon>
    </lineage>
</organism>
<reference evidence="1" key="1">
    <citation type="journal article" date="2023" name="Front. Mar. Sci.">
        <title>A new Merluccius polli reference genome to investigate the effects of global change in West African waters.</title>
        <authorList>
            <person name="Mateo J.L."/>
            <person name="Blanco-Fernandez C."/>
            <person name="Garcia-Vazquez E."/>
            <person name="Machado-Schiaffino G."/>
        </authorList>
    </citation>
    <scope>NUCLEOTIDE SEQUENCE</scope>
    <source>
        <strain evidence="1">C29</strain>
        <tissue evidence="1">Fin</tissue>
    </source>
</reference>
<accession>A0AA47MHR6</accession>
<proteinExistence type="predicted"/>
<name>A0AA47MHR6_MERPO</name>
<protein>
    <submittedName>
        <fullName evidence="1">Uncharacterized protein</fullName>
    </submittedName>
</protein>
<evidence type="ECO:0000313" key="2">
    <source>
        <dbReference type="Proteomes" id="UP001174136"/>
    </source>
</evidence>
<sequence>MSLELKTWRHPDVTCLHWADLPVNYSPALPMGGTCEHFKARCRVYPYLLWVYGGPAPCLVPPGRKQASQARGLWGCVCLQSRDFSVCHLKMDIRIASILLLLVALTAAHGERYVVKKVVKAAPQYQPYSVKSQGESSC</sequence>
<evidence type="ECO:0000313" key="1">
    <source>
        <dbReference type="EMBL" id="KAK0140543.1"/>
    </source>
</evidence>
<keyword evidence="2" id="KW-1185">Reference proteome</keyword>
<dbReference type="Proteomes" id="UP001174136">
    <property type="component" value="Unassembled WGS sequence"/>
</dbReference>
<gene>
    <name evidence="1" type="ORF">N1851_022480</name>
</gene>
<comment type="caution">
    <text evidence="1">The sequence shown here is derived from an EMBL/GenBank/DDBJ whole genome shotgun (WGS) entry which is preliminary data.</text>
</comment>
<dbReference type="EMBL" id="JAOPHQ010004068">
    <property type="protein sequence ID" value="KAK0140543.1"/>
    <property type="molecule type" value="Genomic_DNA"/>
</dbReference>